<name>C3YQR4_BRAFL</name>
<feature type="compositionally biased region" description="Polar residues" evidence="1">
    <location>
        <begin position="72"/>
        <end position="82"/>
    </location>
</feature>
<evidence type="ECO:0000256" key="1">
    <source>
        <dbReference type="SAM" id="MobiDB-lite"/>
    </source>
</evidence>
<dbReference type="AlphaFoldDB" id="C3YQR4"/>
<feature type="compositionally biased region" description="Basic and acidic residues" evidence="1">
    <location>
        <begin position="84"/>
        <end position="95"/>
    </location>
</feature>
<feature type="region of interest" description="Disordered" evidence="1">
    <location>
        <begin position="31"/>
        <end position="105"/>
    </location>
</feature>
<accession>C3YQR4</accession>
<dbReference type="EMBL" id="GG666543">
    <property type="protein sequence ID" value="EEN57420.1"/>
    <property type="molecule type" value="Genomic_DNA"/>
</dbReference>
<evidence type="ECO:0000313" key="2">
    <source>
        <dbReference type="EMBL" id="EEN57420.1"/>
    </source>
</evidence>
<protein>
    <submittedName>
        <fullName evidence="2">Uncharacterized protein</fullName>
    </submittedName>
</protein>
<feature type="compositionally biased region" description="Basic and acidic residues" evidence="1">
    <location>
        <begin position="32"/>
        <end position="43"/>
    </location>
</feature>
<sequence length="105" mass="11522">MPKRKRLPKPADDQRTIAAFFVTTLAATTVRVAEEEPPAKRSTEPVQPTPEPQRAAMSGGAGRVSRAEKTVNTDNTGTSPRITANKDDLTKRAAETKANFQRYRV</sequence>
<gene>
    <name evidence="2" type="ORF">BRAFLDRAFT_103411</name>
</gene>
<reference evidence="2" key="1">
    <citation type="journal article" date="2008" name="Nature">
        <title>The amphioxus genome and the evolution of the chordate karyotype.</title>
        <authorList>
            <consortium name="US DOE Joint Genome Institute (JGI-PGF)"/>
            <person name="Putnam N.H."/>
            <person name="Butts T."/>
            <person name="Ferrier D.E.K."/>
            <person name="Furlong R.F."/>
            <person name="Hellsten U."/>
            <person name="Kawashima T."/>
            <person name="Robinson-Rechavi M."/>
            <person name="Shoguchi E."/>
            <person name="Terry A."/>
            <person name="Yu J.-K."/>
            <person name="Benito-Gutierrez E.L."/>
            <person name="Dubchak I."/>
            <person name="Garcia-Fernandez J."/>
            <person name="Gibson-Brown J.J."/>
            <person name="Grigoriev I.V."/>
            <person name="Horton A.C."/>
            <person name="de Jong P.J."/>
            <person name="Jurka J."/>
            <person name="Kapitonov V.V."/>
            <person name="Kohara Y."/>
            <person name="Kuroki Y."/>
            <person name="Lindquist E."/>
            <person name="Lucas S."/>
            <person name="Osoegawa K."/>
            <person name="Pennacchio L.A."/>
            <person name="Salamov A.A."/>
            <person name="Satou Y."/>
            <person name="Sauka-Spengler T."/>
            <person name="Schmutz J."/>
            <person name="Shin-I T."/>
            <person name="Toyoda A."/>
            <person name="Bronner-Fraser M."/>
            <person name="Fujiyama A."/>
            <person name="Holland L.Z."/>
            <person name="Holland P.W.H."/>
            <person name="Satoh N."/>
            <person name="Rokhsar D.S."/>
        </authorList>
    </citation>
    <scope>NUCLEOTIDE SEQUENCE [LARGE SCALE GENOMIC DNA]</scope>
    <source>
        <strain evidence="2">S238N-H82</strain>
        <tissue evidence="2">Testes</tissue>
    </source>
</reference>
<proteinExistence type="predicted"/>
<dbReference type="InParanoid" id="C3YQR4"/>
<organism>
    <name type="scientific">Branchiostoma floridae</name>
    <name type="common">Florida lancelet</name>
    <name type="synonym">Amphioxus</name>
    <dbReference type="NCBI Taxonomy" id="7739"/>
    <lineage>
        <taxon>Eukaryota</taxon>
        <taxon>Metazoa</taxon>
        <taxon>Chordata</taxon>
        <taxon>Cephalochordata</taxon>
        <taxon>Leptocardii</taxon>
        <taxon>Amphioxiformes</taxon>
        <taxon>Branchiostomatidae</taxon>
        <taxon>Branchiostoma</taxon>
    </lineage>
</organism>